<dbReference type="SUPFAM" id="SSF51905">
    <property type="entry name" value="FAD/NAD(P)-binding domain"/>
    <property type="match status" value="1"/>
</dbReference>
<dbReference type="InterPro" id="IPR006076">
    <property type="entry name" value="FAD-dep_OxRdtase"/>
</dbReference>
<comment type="caution">
    <text evidence="2">The sequence shown here is derived from an EMBL/GenBank/DDBJ whole genome shotgun (WGS) entry which is preliminary data.</text>
</comment>
<name>A0ABD5P3I0_9EURY</name>
<dbReference type="RefSeq" id="WP_246976335.1">
    <property type="nucleotide sequence ID" value="NZ_CP095398.1"/>
</dbReference>
<accession>A0ABD5P3I0</accession>
<dbReference type="AlphaFoldDB" id="A0ABD5P3I0"/>
<evidence type="ECO:0000313" key="3">
    <source>
        <dbReference type="Proteomes" id="UP001595821"/>
    </source>
</evidence>
<dbReference type="PANTHER" id="PTHR13847">
    <property type="entry name" value="SARCOSINE DEHYDROGENASE-RELATED"/>
    <property type="match status" value="1"/>
</dbReference>
<reference evidence="2 3" key="1">
    <citation type="journal article" date="2014" name="Int. J. Syst. Evol. Microbiol.">
        <title>Complete genome sequence of Corynebacterium casei LMG S-19264T (=DSM 44701T), isolated from a smear-ripened cheese.</title>
        <authorList>
            <consortium name="US DOE Joint Genome Institute (JGI-PGF)"/>
            <person name="Walter F."/>
            <person name="Albersmeier A."/>
            <person name="Kalinowski J."/>
            <person name="Ruckert C."/>
        </authorList>
    </citation>
    <scope>NUCLEOTIDE SEQUENCE [LARGE SCALE GENOMIC DNA]</scope>
    <source>
        <strain evidence="2 3">IBRC-M 10912</strain>
    </source>
</reference>
<feature type="domain" description="FAD dependent oxidoreductase" evidence="1">
    <location>
        <begin position="7"/>
        <end position="351"/>
    </location>
</feature>
<evidence type="ECO:0000313" key="2">
    <source>
        <dbReference type="EMBL" id="MFC4248756.1"/>
    </source>
</evidence>
<proteinExistence type="predicted"/>
<dbReference type="GO" id="GO:0016491">
    <property type="term" value="F:oxidoreductase activity"/>
    <property type="evidence" value="ECO:0007669"/>
    <property type="project" value="UniProtKB-KW"/>
</dbReference>
<dbReference type="EMBL" id="JBHSDJ010000127">
    <property type="protein sequence ID" value="MFC4248756.1"/>
    <property type="molecule type" value="Genomic_DNA"/>
</dbReference>
<dbReference type="Pfam" id="PF01266">
    <property type="entry name" value="DAO"/>
    <property type="match status" value="1"/>
</dbReference>
<dbReference type="EC" id="1.-.-.-" evidence="2"/>
<dbReference type="Gene3D" id="3.30.9.10">
    <property type="entry name" value="D-Amino Acid Oxidase, subunit A, domain 2"/>
    <property type="match status" value="1"/>
</dbReference>
<dbReference type="Proteomes" id="UP001595821">
    <property type="component" value="Unassembled WGS sequence"/>
</dbReference>
<evidence type="ECO:0000259" key="1">
    <source>
        <dbReference type="Pfam" id="PF01266"/>
    </source>
</evidence>
<dbReference type="GeneID" id="71856036"/>
<protein>
    <submittedName>
        <fullName evidence="2">NAD(P)/FAD-dependent oxidoreductase</fullName>
        <ecNumber evidence="2">1.-.-.-</ecNumber>
    </submittedName>
</protein>
<keyword evidence="2" id="KW-0560">Oxidoreductase</keyword>
<organism evidence="2 3">
    <name type="scientific">Natribaculum luteum</name>
    <dbReference type="NCBI Taxonomy" id="1586232"/>
    <lineage>
        <taxon>Archaea</taxon>
        <taxon>Methanobacteriati</taxon>
        <taxon>Methanobacteriota</taxon>
        <taxon>Stenosarchaea group</taxon>
        <taxon>Halobacteria</taxon>
        <taxon>Halobacteriales</taxon>
        <taxon>Natrialbaceae</taxon>
        <taxon>Natribaculum</taxon>
    </lineage>
</organism>
<dbReference type="InterPro" id="IPR036188">
    <property type="entry name" value="FAD/NAD-bd_sf"/>
</dbReference>
<dbReference type="PROSITE" id="PS51257">
    <property type="entry name" value="PROKAR_LIPOPROTEIN"/>
    <property type="match status" value="1"/>
</dbReference>
<sequence>MSAERRDVVVVGGGVVGCAAARWLAPDHDVLLLESDQIAGDASGKASGLVTNGASFRAHPKFARTAADFFPKFDGTGSFTFTERESVGLVAEGSGDWARDEAERMRASDFSVEFADVPTLEDRYPDVFDLDAYEGALIYHDTGWLDPYTYTVTLADGAADRGADVRTGVRVTDLLVDDGAVVGVESTDGTVHADTVVAAAGWRTRELCLPHLELPVRPFRWQAATLDPGRDIPDWYPMGWDPTVNRYWRPEHNGSIHIGGGEAAVTNPGSRRTTVPEDFKLQLATEMPDRLRHLKKAMFVCGDTCLTGDASTPDTYPIIDAPSEGPENLVVATGLHIGGIMSSPAIAEAVRSLVTGEELTFSLDPFCLDRFDTRSADFPFVRHMAETEITEARIEARKSRNEAD</sequence>
<gene>
    <name evidence="2" type="ORF">ACFOZ7_17800</name>
</gene>
<dbReference type="Gene3D" id="3.50.50.60">
    <property type="entry name" value="FAD/NAD(P)-binding domain"/>
    <property type="match status" value="1"/>
</dbReference>